<organism evidence="1 2">
    <name type="scientific">Nisaea acidiphila</name>
    <dbReference type="NCBI Taxonomy" id="1862145"/>
    <lineage>
        <taxon>Bacteria</taxon>
        <taxon>Pseudomonadati</taxon>
        <taxon>Pseudomonadota</taxon>
        <taxon>Alphaproteobacteria</taxon>
        <taxon>Rhodospirillales</taxon>
        <taxon>Thalassobaculaceae</taxon>
        <taxon>Nisaea</taxon>
    </lineage>
</organism>
<proteinExistence type="predicted"/>
<sequence>MTLEEYLSVIIDSKADDWRTSNVPTFMHRIVPSRTPGSDFELQEHNVLMNYTPDIRISMAWGLVTDRNYAEPWLEKLANKRGDAVILDFLFNGSLVYRDILIAVDSWRCILPQPMNTEGAPYKVQERRMQIARLIHGLVGPDTSFGAYFKRVGMVPAKVTWP</sequence>
<dbReference type="EMBL" id="CP102480">
    <property type="protein sequence ID" value="UUX50215.1"/>
    <property type="molecule type" value="Genomic_DNA"/>
</dbReference>
<evidence type="ECO:0000313" key="2">
    <source>
        <dbReference type="Proteomes" id="UP001060336"/>
    </source>
</evidence>
<name>A0A9J7ASH2_9PROT</name>
<dbReference type="RefSeq" id="WP_257769323.1">
    <property type="nucleotide sequence ID" value="NZ_CP102480.1"/>
</dbReference>
<accession>A0A9J7ASH2</accession>
<dbReference type="KEGG" id="naci:NUH88_00640"/>
<dbReference type="AlphaFoldDB" id="A0A9J7ASH2"/>
<reference evidence="1" key="1">
    <citation type="submission" date="2022-08" db="EMBL/GenBank/DDBJ databases">
        <title>Nisaea acidiphila sp. nov., isolated from a marine algal debris and emended description of the genus Nisaea Urios et al. 2008.</title>
        <authorList>
            <person name="Kwon K."/>
        </authorList>
    </citation>
    <scope>NUCLEOTIDE SEQUENCE</scope>
    <source>
        <strain evidence="1">MEBiC11861</strain>
    </source>
</reference>
<gene>
    <name evidence="1" type="ORF">NUH88_00640</name>
</gene>
<protein>
    <submittedName>
        <fullName evidence="1">Uncharacterized protein</fullName>
    </submittedName>
</protein>
<dbReference type="Proteomes" id="UP001060336">
    <property type="component" value="Chromosome"/>
</dbReference>
<keyword evidence="2" id="KW-1185">Reference proteome</keyword>
<evidence type="ECO:0000313" key="1">
    <source>
        <dbReference type="EMBL" id="UUX50215.1"/>
    </source>
</evidence>